<reference evidence="2 3" key="1">
    <citation type="journal article" date="2008" name="Nature">
        <title>The genome of Laccaria bicolor provides insights into mycorrhizal symbiosis.</title>
        <authorList>
            <person name="Martin F."/>
            <person name="Aerts A."/>
            <person name="Ahren D."/>
            <person name="Brun A."/>
            <person name="Danchin E.G.J."/>
            <person name="Duchaussoy F."/>
            <person name="Gibon J."/>
            <person name="Kohler A."/>
            <person name="Lindquist E."/>
            <person name="Pereda V."/>
            <person name="Salamov A."/>
            <person name="Shapiro H.J."/>
            <person name="Wuyts J."/>
            <person name="Blaudez D."/>
            <person name="Buee M."/>
            <person name="Brokstein P."/>
            <person name="Canbaeck B."/>
            <person name="Cohen D."/>
            <person name="Courty P.E."/>
            <person name="Coutinho P.M."/>
            <person name="Delaruelle C."/>
            <person name="Detter J.C."/>
            <person name="Deveau A."/>
            <person name="DiFazio S."/>
            <person name="Duplessis S."/>
            <person name="Fraissinet-Tachet L."/>
            <person name="Lucic E."/>
            <person name="Frey-Klett P."/>
            <person name="Fourrey C."/>
            <person name="Feussner I."/>
            <person name="Gay G."/>
            <person name="Grimwood J."/>
            <person name="Hoegger P.J."/>
            <person name="Jain P."/>
            <person name="Kilaru S."/>
            <person name="Labbe J."/>
            <person name="Lin Y.C."/>
            <person name="Legue V."/>
            <person name="Le Tacon F."/>
            <person name="Marmeisse R."/>
            <person name="Melayah D."/>
            <person name="Montanini B."/>
            <person name="Muratet M."/>
            <person name="Nehls U."/>
            <person name="Niculita-Hirzel H."/>
            <person name="Oudot-Le Secq M.P."/>
            <person name="Peter M."/>
            <person name="Quesneville H."/>
            <person name="Rajashekar B."/>
            <person name="Reich M."/>
            <person name="Rouhier N."/>
            <person name="Schmutz J."/>
            <person name="Yin T."/>
            <person name="Chalot M."/>
            <person name="Henrissat B."/>
            <person name="Kuees U."/>
            <person name="Lucas S."/>
            <person name="Van de Peer Y."/>
            <person name="Podila G.K."/>
            <person name="Polle A."/>
            <person name="Pukkila P.J."/>
            <person name="Richardson P.M."/>
            <person name="Rouze P."/>
            <person name="Sanders I.R."/>
            <person name="Stajich J.E."/>
            <person name="Tunlid A."/>
            <person name="Tuskan G."/>
            <person name="Grigoriev I.V."/>
        </authorList>
    </citation>
    <scope>NUCLEOTIDE SEQUENCE [LARGE SCALE GENOMIC DNA]</scope>
    <source>
        <strain evidence="3">S238N-H82 / ATCC MYA-4686</strain>
    </source>
</reference>
<dbReference type="RefSeq" id="XP_001889207.1">
    <property type="nucleotide sequence ID" value="XM_001889172.1"/>
</dbReference>
<gene>
    <name evidence="2" type="ORF">LACBIDRAFT_314687</name>
</gene>
<feature type="chain" id="PRO_5002749340" evidence="1">
    <location>
        <begin position="19"/>
        <end position="103"/>
    </location>
</feature>
<dbReference type="HOGENOM" id="CLU_178694_0_0_1"/>
<keyword evidence="1" id="KW-0732">Signal</keyword>
<dbReference type="OrthoDB" id="10434483at2759"/>
<accession>B0DZ11</accession>
<name>B0DZ11_LACBS</name>
<organism evidence="3">
    <name type="scientific">Laccaria bicolor (strain S238N-H82 / ATCC MYA-4686)</name>
    <name type="common">Bicoloured deceiver</name>
    <name type="synonym">Laccaria laccata var. bicolor</name>
    <dbReference type="NCBI Taxonomy" id="486041"/>
    <lineage>
        <taxon>Eukaryota</taxon>
        <taxon>Fungi</taxon>
        <taxon>Dikarya</taxon>
        <taxon>Basidiomycota</taxon>
        <taxon>Agaricomycotina</taxon>
        <taxon>Agaricomycetes</taxon>
        <taxon>Agaricomycetidae</taxon>
        <taxon>Agaricales</taxon>
        <taxon>Agaricineae</taxon>
        <taxon>Hydnangiaceae</taxon>
        <taxon>Laccaria</taxon>
    </lineage>
</organism>
<evidence type="ECO:0000256" key="1">
    <source>
        <dbReference type="SAM" id="SignalP"/>
    </source>
</evidence>
<evidence type="ECO:0000313" key="3">
    <source>
        <dbReference type="Proteomes" id="UP000001194"/>
    </source>
</evidence>
<proteinExistence type="predicted"/>
<dbReference type="EMBL" id="DS547153">
    <property type="protein sequence ID" value="EDR00150.1"/>
    <property type="molecule type" value="Genomic_DNA"/>
</dbReference>
<dbReference type="AlphaFoldDB" id="B0DZ11"/>
<dbReference type="InParanoid" id="B0DZ11"/>
<feature type="signal peptide" evidence="1">
    <location>
        <begin position="1"/>
        <end position="18"/>
    </location>
</feature>
<dbReference type="Proteomes" id="UP000001194">
    <property type="component" value="Unassembled WGS sequence"/>
</dbReference>
<dbReference type="GeneID" id="6084831"/>
<keyword evidence="3" id="KW-1185">Reference proteome</keyword>
<evidence type="ECO:0000313" key="2">
    <source>
        <dbReference type="EMBL" id="EDR00150.1"/>
    </source>
</evidence>
<protein>
    <submittedName>
        <fullName evidence="2">Predicted protein</fullName>
    </submittedName>
</protein>
<dbReference type="KEGG" id="lbc:LACBIDRAFT_314687"/>
<sequence>MWVVFRGACVITWRAGWALNKLGGGNVEQRREVLLTTVVSCVNGRQIYSLVLRRSCPPSSIPPFNLVCGKVRDESGSGNGAMLMEMPRGEGARFVDKEAFESD</sequence>